<evidence type="ECO:0000256" key="3">
    <source>
        <dbReference type="ARBA" id="ARBA00023163"/>
    </source>
</evidence>
<dbReference type="InterPro" id="IPR050204">
    <property type="entry name" value="AraC_XylS_family_regulators"/>
</dbReference>
<evidence type="ECO:0000256" key="2">
    <source>
        <dbReference type="ARBA" id="ARBA00023125"/>
    </source>
</evidence>
<dbReference type="PROSITE" id="PS01124">
    <property type="entry name" value="HTH_ARAC_FAMILY_2"/>
    <property type="match status" value="1"/>
</dbReference>
<dbReference type="PANTHER" id="PTHR46796:SF7">
    <property type="entry name" value="ARAC FAMILY TRANSCRIPTIONAL REGULATOR"/>
    <property type="match status" value="1"/>
</dbReference>
<feature type="coiled-coil region" evidence="4">
    <location>
        <begin position="187"/>
        <end position="214"/>
    </location>
</feature>
<keyword evidence="3" id="KW-0804">Transcription</keyword>
<dbReference type="InterPro" id="IPR003313">
    <property type="entry name" value="AraC-bd"/>
</dbReference>
<keyword evidence="2" id="KW-0238">DNA-binding</keyword>
<feature type="domain" description="HTH araC/xylS-type" evidence="5">
    <location>
        <begin position="220"/>
        <end position="318"/>
    </location>
</feature>
<dbReference type="SMART" id="SM00342">
    <property type="entry name" value="HTH_ARAC"/>
    <property type="match status" value="1"/>
</dbReference>
<dbReference type="EMBL" id="RJJD01000008">
    <property type="protein sequence ID" value="RNI25673.1"/>
    <property type="molecule type" value="Genomic_DNA"/>
</dbReference>
<dbReference type="InterPro" id="IPR009057">
    <property type="entry name" value="Homeodomain-like_sf"/>
</dbReference>
<dbReference type="AlphaFoldDB" id="A0A3M9MLB5"/>
<keyword evidence="7" id="KW-1185">Reference proteome</keyword>
<dbReference type="Proteomes" id="UP000272117">
    <property type="component" value="Unassembled WGS sequence"/>
</dbReference>
<proteinExistence type="predicted"/>
<dbReference type="InterPro" id="IPR018062">
    <property type="entry name" value="HTH_AraC-typ_CS"/>
</dbReference>
<name>A0A3M9MLB5_9BACT</name>
<keyword evidence="1" id="KW-0805">Transcription regulation</keyword>
<dbReference type="PRINTS" id="PR00032">
    <property type="entry name" value="HTHARAC"/>
</dbReference>
<comment type="caution">
    <text evidence="6">The sequence shown here is derived from an EMBL/GenBank/DDBJ whole genome shotgun (WGS) entry which is preliminary data.</text>
</comment>
<reference evidence="6 7" key="1">
    <citation type="submission" date="2018-11" db="EMBL/GenBank/DDBJ databases">
        <title>Rufibacter latericius sp. nov., isolated from water in Baiyang Lake.</title>
        <authorList>
            <person name="Yang Y."/>
        </authorList>
    </citation>
    <scope>NUCLEOTIDE SEQUENCE [LARGE SCALE GENOMIC DNA]</scope>
    <source>
        <strain evidence="6 7">R-22-1c-1</strain>
    </source>
</reference>
<dbReference type="GO" id="GO:0003700">
    <property type="term" value="F:DNA-binding transcription factor activity"/>
    <property type="evidence" value="ECO:0007669"/>
    <property type="project" value="InterPro"/>
</dbReference>
<evidence type="ECO:0000313" key="7">
    <source>
        <dbReference type="Proteomes" id="UP000272117"/>
    </source>
</evidence>
<accession>A0A3M9MLB5</accession>
<keyword evidence="4" id="KW-0175">Coiled coil</keyword>
<dbReference type="RefSeq" id="WP_123127302.1">
    <property type="nucleotide sequence ID" value="NZ_RJJD01000008.1"/>
</dbReference>
<dbReference type="InterPro" id="IPR018060">
    <property type="entry name" value="HTH_AraC"/>
</dbReference>
<dbReference type="GO" id="GO:0043565">
    <property type="term" value="F:sequence-specific DNA binding"/>
    <property type="evidence" value="ECO:0007669"/>
    <property type="project" value="InterPro"/>
</dbReference>
<evidence type="ECO:0000313" key="6">
    <source>
        <dbReference type="EMBL" id="RNI25673.1"/>
    </source>
</evidence>
<dbReference type="Pfam" id="PF02311">
    <property type="entry name" value="AraC_binding"/>
    <property type="match status" value="1"/>
</dbReference>
<dbReference type="OrthoDB" id="642439at2"/>
<dbReference type="Gene3D" id="1.10.10.60">
    <property type="entry name" value="Homeodomain-like"/>
    <property type="match status" value="2"/>
</dbReference>
<dbReference type="PROSITE" id="PS00041">
    <property type="entry name" value="HTH_ARAC_FAMILY_1"/>
    <property type="match status" value="1"/>
</dbReference>
<evidence type="ECO:0000259" key="5">
    <source>
        <dbReference type="PROSITE" id="PS01124"/>
    </source>
</evidence>
<sequence length="320" mass="36288">MFLKEFPDYQQLKARAETAFQEENGPNPNTPPKERFEWPLVILNAHTQHCYRPDIKGPFSLFTNVTGTSYVSAGSKKVAVPDDCFFLTNRAQHYSLTIDSKDQPVETFNLHLGQNLWEDYLKASNHPSGYLLDNPFTPALNTGLSDFPNLLQRKTPTISQALHQLHHLGSSSSVSELELQEHLAPLLQALLQQKKELTQRLQNLTAAKASARAELFKRISLATDYLLAYPDYASSLDELAQVACLSKFHFLRAFTQIHGSTPHQFLLQHRIGRSLPLLQKTRMTIGEVALQCGYPEISMFSRTFRKVMGCSPALYRKERN</sequence>
<organism evidence="6 7">
    <name type="scientific">Rufibacter latericius</name>
    <dbReference type="NCBI Taxonomy" id="2487040"/>
    <lineage>
        <taxon>Bacteria</taxon>
        <taxon>Pseudomonadati</taxon>
        <taxon>Bacteroidota</taxon>
        <taxon>Cytophagia</taxon>
        <taxon>Cytophagales</taxon>
        <taxon>Hymenobacteraceae</taxon>
        <taxon>Rufibacter</taxon>
    </lineage>
</organism>
<evidence type="ECO:0000256" key="4">
    <source>
        <dbReference type="SAM" id="Coils"/>
    </source>
</evidence>
<protein>
    <submittedName>
        <fullName evidence="6">AraC family transcriptional regulator</fullName>
    </submittedName>
</protein>
<dbReference type="Pfam" id="PF12833">
    <property type="entry name" value="HTH_18"/>
    <property type="match status" value="1"/>
</dbReference>
<dbReference type="SUPFAM" id="SSF46689">
    <property type="entry name" value="Homeodomain-like"/>
    <property type="match status" value="2"/>
</dbReference>
<dbReference type="PANTHER" id="PTHR46796">
    <property type="entry name" value="HTH-TYPE TRANSCRIPTIONAL ACTIVATOR RHAS-RELATED"/>
    <property type="match status" value="1"/>
</dbReference>
<gene>
    <name evidence="6" type="ORF">EFB08_12505</name>
</gene>
<dbReference type="InterPro" id="IPR020449">
    <property type="entry name" value="Tscrpt_reg_AraC-type_HTH"/>
</dbReference>
<evidence type="ECO:0000256" key="1">
    <source>
        <dbReference type="ARBA" id="ARBA00023015"/>
    </source>
</evidence>